<dbReference type="PANTHER" id="PTHR12788:SF10">
    <property type="entry name" value="PROTEIN-TYROSINE SULFOTRANSFERASE"/>
    <property type="match status" value="1"/>
</dbReference>
<dbReference type="PANTHER" id="PTHR12788">
    <property type="entry name" value="PROTEIN-TYROSINE SULFOTRANSFERASE 2"/>
    <property type="match status" value="1"/>
</dbReference>
<dbReference type="SUPFAM" id="SSF48452">
    <property type="entry name" value="TPR-like"/>
    <property type="match status" value="1"/>
</dbReference>
<sequence length="488" mass="54369">MLPLSTQDKAALFAQAQRLHAAGQRLQARKAFEQLILSDPDHAAAHAFLSTLAYEDGDADGFLHHTARALDLAPGSQRLLQAAADRYGRTGHADKALDAYDRLIALDPKAIAPRADKARYLQTLGRFDDAEEMLRKLIKRHPNQPELYRILLGGIRTRKGDPLVRQMVKLWNDPRLNDAGRVHLGFALAKALEEQGETGKVFAFLNRANALQAKIAPLDPQAKDREIAAVLAAQDSDLTPIDGCMDPRPVFVTGMPRSGTTLVEQIIAAHGQAHAGGEMVHALRQAYAHFGAVEKIKPLAQISPAALADYADHYRRLAMRDTGAKSGVITDKAIQSYLIFGLIHRAMPGARIIVVHRDPRDIALSIYKNHFAIGTHRYANDLAEIAHEIKRFRKVVQHWKDRMHGVIQEVHYEALVSDPEPQSRALIAAAGLEWEDQCLDFHQSRAAVQTLSLAQVRQPIHAGRRDAWRRYETELQPFIHAWGTDPWD</sequence>
<keyword evidence="2" id="KW-0802">TPR repeat</keyword>
<evidence type="ECO:0000313" key="4">
    <source>
        <dbReference type="Proteomes" id="UP001241605"/>
    </source>
</evidence>
<dbReference type="RefSeq" id="WP_282301636.1">
    <property type="nucleotide sequence ID" value="NZ_CP124616.1"/>
</dbReference>
<dbReference type="SUPFAM" id="SSF52540">
    <property type="entry name" value="P-loop containing nucleoside triphosphate hydrolases"/>
    <property type="match status" value="1"/>
</dbReference>
<keyword evidence="1" id="KW-0808">Transferase</keyword>
<keyword evidence="4" id="KW-1185">Reference proteome</keyword>
<dbReference type="EMBL" id="CP124616">
    <property type="protein sequence ID" value="WGW04999.1"/>
    <property type="molecule type" value="Genomic_DNA"/>
</dbReference>
<dbReference type="Pfam" id="PF13469">
    <property type="entry name" value="Sulfotransfer_3"/>
    <property type="match status" value="1"/>
</dbReference>
<accession>A0ABY8QK63</accession>
<gene>
    <name evidence="3" type="ORF">QF118_05470</name>
</gene>
<dbReference type="InterPro" id="IPR027417">
    <property type="entry name" value="P-loop_NTPase"/>
</dbReference>
<dbReference type="Gene3D" id="3.40.50.300">
    <property type="entry name" value="P-loop containing nucleotide triphosphate hydrolases"/>
    <property type="match status" value="1"/>
</dbReference>
<evidence type="ECO:0000256" key="2">
    <source>
        <dbReference type="PROSITE-ProRule" id="PRU00339"/>
    </source>
</evidence>
<dbReference type="Pfam" id="PF14559">
    <property type="entry name" value="TPR_19"/>
    <property type="match status" value="1"/>
</dbReference>
<evidence type="ECO:0000313" key="3">
    <source>
        <dbReference type="EMBL" id="WGW04999.1"/>
    </source>
</evidence>
<dbReference type="InterPro" id="IPR011990">
    <property type="entry name" value="TPR-like_helical_dom_sf"/>
</dbReference>
<dbReference type="Gene3D" id="1.25.40.10">
    <property type="entry name" value="Tetratricopeptide repeat domain"/>
    <property type="match status" value="1"/>
</dbReference>
<evidence type="ECO:0000256" key="1">
    <source>
        <dbReference type="ARBA" id="ARBA00022679"/>
    </source>
</evidence>
<reference evidence="3 4" key="1">
    <citation type="submission" date="2023-05" db="EMBL/GenBank/DDBJ databases">
        <title>YMD87, complete Genome.</title>
        <authorList>
            <person name="Zhang J."/>
            <person name="Xu X."/>
        </authorList>
    </citation>
    <scope>NUCLEOTIDE SEQUENCE [LARGE SCALE GENOMIC DNA]</scope>
    <source>
        <strain evidence="3 4">YMD87</strain>
    </source>
</reference>
<protein>
    <submittedName>
        <fullName evidence="3">Sulfotransferase</fullName>
    </submittedName>
</protein>
<dbReference type="InterPro" id="IPR026634">
    <property type="entry name" value="TPST-like"/>
</dbReference>
<feature type="repeat" description="TPR" evidence="2">
    <location>
        <begin position="77"/>
        <end position="110"/>
    </location>
</feature>
<dbReference type="InterPro" id="IPR019734">
    <property type="entry name" value="TPR_rpt"/>
</dbReference>
<organism evidence="3 4">
    <name type="scientific">Tropicibacter oceani</name>
    <dbReference type="NCBI Taxonomy" id="3058420"/>
    <lineage>
        <taxon>Bacteria</taxon>
        <taxon>Pseudomonadati</taxon>
        <taxon>Pseudomonadota</taxon>
        <taxon>Alphaproteobacteria</taxon>
        <taxon>Rhodobacterales</taxon>
        <taxon>Roseobacteraceae</taxon>
        <taxon>Tropicibacter</taxon>
    </lineage>
</organism>
<proteinExistence type="predicted"/>
<dbReference type="Pfam" id="PF13432">
    <property type="entry name" value="TPR_16"/>
    <property type="match status" value="1"/>
</dbReference>
<dbReference type="Proteomes" id="UP001241605">
    <property type="component" value="Chromosome"/>
</dbReference>
<name>A0ABY8QK63_9RHOB</name>
<dbReference type="PROSITE" id="PS50005">
    <property type="entry name" value="TPR"/>
    <property type="match status" value="1"/>
</dbReference>